<reference evidence="1" key="1">
    <citation type="submission" date="2021-12" db="EMBL/GenBank/DDBJ databases">
        <authorList>
            <person name="Veyrier F.J."/>
        </authorList>
    </citation>
    <scope>NUCLEOTIDE SEQUENCE</scope>
    <source>
        <strain evidence="1">17694</strain>
    </source>
</reference>
<organism evidence="1 2">
    <name type="scientific">Conchiformibius kuhniae</name>
    <dbReference type="NCBI Taxonomy" id="211502"/>
    <lineage>
        <taxon>Bacteria</taxon>
        <taxon>Pseudomonadati</taxon>
        <taxon>Pseudomonadota</taxon>
        <taxon>Betaproteobacteria</taxon>
        <taxon>Neisseriales</taxon>
        <taxon>Neisseriaceae</taxon>
        <taxon>Conchiformibius</taxon>
    </lineage>
</organism>
<dbReference type="Proteomes" id="UP000831534">
    <property type="component" value="Chromosome"/>
</dbReference>
<reference evidence="1" key="2">
    <citation type="journal article" date="2022" name="Res Sq">
        <title>Evolution of multicellular longitudinally dividing oral cavity symbionts (Neisseriaceae).</title>
        <authorList>
            <person name="Nyongesa S."/>
            <person name="Weber P."/>
            <person name="Bernet E."/>
            <person name="Pullido F."/>
            <person name="Nieckarz M."/>
            <person name="Delaby M."/>
            <person name="Nieves C."/>
            <person name="Viehboeck T."/>
            <person name="Krause N."/>
            <person name="Rivera-Millot A."/>
            <person name="Nakamura A."/>
            <person name="Vischer N."/>
            <person name="VanNieuwenhze M."/>
            <person name="Brun Y."/>
            <person name="Cava F."/>
            <person name="Bulgheresi S."/>
            <person name="Veyrier F."/>
        </authorList>
    </citation>
    <scope>NUCLEOTIDE SEQUENCE</scope>
    <source>
        <strain evidence="1">17694</strain>
    </source>
</reference>
<evidence type="ECO:0000313" key="1">
    <source>
        <dbReference type="EMBL" id="UOP05637.1"/>
    </source>
</evidence>
<gene>
    <name evidence="1" type="ORF">LVJ77_03720</name>
</gene>
<dbReference type="AlphaFoldDB" id="A0A8T9MVC6"/>
<sequence>MADVAAWLDSQAAEAADDWRKVNH</sequence>
<dbReference type="EMBL" id="CP091521">
    <property type="protein sequence ID" value="UOP05637.1"/>
    <property type="molecule type" value="Genomic_DNA"/>
</dbReference>
<proteinExistence type="predicted"/>
<accession>A0A8T9MVC6</accession>
<evidence type="ECO:0000313" key="2">
    <source>
        <dbReference type="Proteomes" id="UP000831534"/>
    </source>
</evidence>
<name>A0A8T9MVC6_9NEIS</name>
<keyword evidence="2" id="KW-1185">Reference proteome</keyword>
<protein>
    <submittedName>
        <fullName evidence="1">Uncharacterized protein</fullName>
    </submittedName>
</protein>